<accession>A0ACB9RY12</accession>
<comment type="caution">
    <text evidence="1">The sequence shown here is derived from an EMBL/GenBank/DDBJ whole genome shotgun (WGS) entry which is preliminary data.</text>
</comment>
<sequence length="155" mass="17195">MGLKCKLTNLSVGRSFSSIEIGNSCGRGRDSEGRSWEVKGYSKEGQQFLFKCKKIIRDTTADRKFDIHGATLGTVYLLEPAPLALILTAISVTFGSALRALNYGKEMERNRDFSEASITLDKSQALMIPIMSSCSLLLMFYLSHRSLSYLLPSLL</sequence>
<dbReference type="EMBL" id="CM042882">
    <property type="protein sequence ID" value="KAI4383111.1"/>
    <property type="molecule type" value="Genomic_DNA"/>
</dbReference>
<proteinExistence type="predicted"/>
<organism evidence="1 2">
    <name type="scientific">Melastoma candidum</name>
    <dbReference type="NCBI Taxonomy" id="119954"/>
    <lineage>
        <taxon>Eukaryota</taxon>
        <taxon>Viridiplantae</taxon>
        <taxon>Streptophyta</taxon>
        <taxon>Embryophyta</taxon>
        <taxon>Tracheophyta</taxon>
        <taxon>Spermatophyta</taxon>
        <taxon>Magnoliopsida</taxon>
        <taxon>eudicotyledons</taxon>
        <taxon>Gunneridae</taxon>
        <taxon>Pentapetalae</taxon>
        <taxon>rosids</taxon>
        <taxon>malvids</taxon>
        <taxon>Myrtales</taxon>
        <taxon>Melastomataceae</taxon>
        <taxon>Melastomatoideae</taxon>
        <taxon>Melastomateae</taxon>
        <taxon>Melastoma</taxon>
    </lineage>
</organism>
<reference evidence="2" key="1">
    <citation type="journal article" date="2023" name="Front. Plant Sci.">
        <title>Chromosomal-level genome assembly of Melastoma candidum provides insights into trichome evolution.</title>
        <authorList>
            <person name="Zhong Y."/>
            <person name="Wu W."/>
            <person name="Sun C."/>
            <person name="Zou P."/>
            <person name="Liu Y."/>
            <person name="Dai S."/>
            <person name="Zhou R."/>
        </authorList>
    </citation>
    <scope>NUCLEOTIDE SEQUENCE [LARGE SCALE GENOMIC DNA]</scope>
</reference>
<dbReference type="Proteomes" id="UP001057402">
    <property type="component" value="Chromosome 3"/>
</dbReference>
<protein>
    <submittedName>
        <fullName evidence="1">Uncharacterized protein</fullName>
    </submittedName>
</protein>
<evidence type="ECO:0000313" key="1">
    <source>
        <dbReference type="EMBL" id="KAI4383111.1"/>
    </source>
</evidence>
<evidence type="ECO:0000313" key="2">
    <source>
        <dbReference type="Proteomes" id="UP001057402"/>
    </source>
</evidence>
<keyword evidence="2" id="KW-1185">Reference proteome</keyword>
<gene>
    <name evidence="1" type="ORF">MLD38_008988</name>
</gene>
<name>A0ACB9RY12_9MYRT</name>